<feature type="compositionally biased region" description="Basic and acidic residues" evidence="1">
    <location>
        <begin position="350"/>
        <end position="360"/>
    </location>
</feature>
<evidence type="ECO:0000313" key="2">
    <source>
        <dbReference type="EMBL" id="KJA22809.1"/>
    </source>
</evidence>
<feature type="compositionally biased region" description="Low complexity" evidence="1">
    <location>
        <begin position="390"/>
        <end position="402"/>
    </location>
</feature>
<feature type="compositionally biased region" description="Polar residues" evidence="1">
    <location>
        <begin position="84"/>
        <end position="106"/>
    </location>
</feature>
<dbReference type="AlphaFoldDB" id="A0A0D2NVG1"/>
<feature type="compositionally biased region" description="Basic and acidic residues" evidence="1">
    <location>
        <begin position="165"/>
        <end position="177"/>
    </location>
</feature>
<evidence type="ECO:0000256" key="1">
    <source>
        <dbReference type="SAM" id="MobiDB-lite"/>
    </source>
</evidence>
<feature type="compositionally biased region" description="Polar residues" evidence="1">
    <location>
        <begin position="493"/>
        <end position="506"/>
    </location>
</feature>
<feature type="compositionally biased region" description="Polar residues" evidence="1">
    <location>
        <begin position="228"/>
        <end position="240"/>
    </location>
</feature>
<dbReference type="EMBL" id="KN817547">
    <property type="protein sequence ID" value="KJA22809.1"/>
    <property type="molecule type" value="Genomic_DNA"/>
</dbReference>
<sequence length="603" mass="63131">MSPRGKTSMSMVGAPAQARSFPRKAKEANAPAPSALLGIGRSSDALDPGRKGNTDPNDTQNHVPKPKIDEGKLRVRDDEASAQKIANDSTAHLQSVNTSATLSSGRISKGKKRAGEDTDALLQTREKTSASTAASPTQGRFPRKAKEAAASTSTPVVPKAVVRGSDAHDPGRRRDTGPAKALNAPRKAREANSATDVDAPAPDTNDTQTAAPKLKIDKGKQRMRDETGSTLIAESASASHAQPLRIALGAGGNSKGRKRAREDEDAGAVPAEKISTATAPAQGRILRNAKEHVASGTDVLVSGHKPGGKSETGHASAPSAKRKANEAVPTTVARLASDSNGNDTPNSILKPDKSKQHMQDNDTSTPSTAGIGSDPKGKKRAREDDGGGAAPPETTAAIAGAPSAREPAKERLPRNAKEHVAPGASHTHAGVRTNSAADIPAREASKARGAPRKANEVASVAADKITPDVNDAQSHVPKLDKGKQRMRAGEAYTPNTAAAGSNPQGRESSREDEDAGAVARAKAISTREMLAKMKFKRIPTVAPDAPVDVALDSDAHDLGINSATGAFRDWRWLWFLKHFMCASVWESTQRPARNARGPSNWPR</sequence>
<dbReference type="OMA" id="EWDYINS"/>
<keyword evidence="3" id="KW-1185">Reference proteome</keyword>
<feature type="compositionally biased region" description="Basic and acidic residues" evidence="1">
    <location>
        <begin position="406"/>
        <end position="420"/>
    </location>
</feature>
<proteinExistence type="predicted"/>
<protein>
    <submittedName>
        <fullName evidence="2">Uncharacterized protein</fullName>
    </submittedName>
</protein>
<feature type="region of interest" description="Disordered" evidence="1">
    <location>
        <begin position="1"/>
        <end position="516"/>
    </location>
</feature>
<reference evidence="3" key="1">
    <citation type="submission" date="2014-04" db="EMBL/GenBank/DDBJ databases">
        <title>Evolutionary Origins and Diversification of the Mycorrhizal Mutualists.</title>
        <authorList>
            <consortium name="DOE Joint Genome Institute"/>
            <consortium name="Mycorrhizal Genomics Consortium"/>
            <person name="Kohler A."/>
            <person name="Kuo A."/>
            <person name="Nagy L.G."/>
            <person name="Floudas D."/>
            <person name="Copeland A."/>
            <person name="Barry K.W."/>
            <person name="Cichocki N."/>
            <person name="Veneault-Fourrey C."/>
            <person name="LaButti K."/>
            <person name="Lindquist E.A."/>
            <person name="Lipzen A."/>
            <person name="Lundell T."/>
            <person name="Morin E."/>
            <person name="Murat C."/>
            <person name="Riley R."/>
            <person name="Ohm R."/>
            <person name="Sun H."/>
            <person name="Tunlid A."/>
            <person name="Henrissat B."/>
            <person name="Grigoriev I.V."/>
            <person name="Hibbett D.S."/>
            <person name="Martin F."/>
        </authorList>
    </citation>
    <scope>NUCLEOTIDE SEQUENCE [LARGE SCALE GENOMIC DNA]</scope>
    <source>
        <strain evidence="3">FD-334 SS-4</strain>
    </source>
</reference>
<gene>
    <name evidence="2" type="ORF">HYPSUDRAFT_639359</name>
</gene>
<feature type="compositionally biased region" description="Basic and acidic residues" evidence="1">
    <location>
        <begin position="66"/>
        <end position="81"/>
    </location>
</feature>
<evidence type="ECO:0000313" key="3">
    <source>
        <dbReference type="Proteomes" id="UP000054270"/>
    </source>
</evidence>
<name>A0A0D2NVG1_HYPSF</name>
<dbReference type="Proteomes" id="UP000054270">
    <property type="component" value="Unassembled WGS sequence"/>
</dbReference>
<organism evidence="2 3">
    <name type="scientific">Hypholoma sublateritium (strain FD-334 SS-4)</name>
    <dbReference type="NCBI Taxonomy" id="945553"/>
    <lineage>
        <taxon>Eukaryota</taxon>
        <taxon>Fungi</taxon>
        <taxon>Dikarya</taxon>
        <taxon>Basidiomycota</taxon>
        <taxon>Agaricomycotina</taxon>
        <taxon>Agaricomycetes</taxon>
        <taxon>Agaricomycetidae</taxon>
        <taxon>Agaricales</taxon>
        <taxon>Agaricineae</taxon>
        <taxon>Strophariaceae</taxon>
        <taxon>Hypholoma</taxon>
    </lineage>
</organism>
<feature type="compositionally biased region" description="Polar residues" evidence="1">
    <location>
        <begin position="1"/>
        <end position="10"/>
    </location>
</feature>
<accession>A0A0D2NVG1</accession>
<feature type="compositionally biased region" description="Polar residues" evidence="1">
    <location>
        <begin position="361"/>
        <end position="370"/>
    </location>
</feature>
<feature type="compositionally biased region" description="Polar residues" evidence="1">
    <location>
        <begin position="337"/>
        <end position="347"/>
    </location>
</feature>
<feature type="compositionally biased region" description="Basic and acidic residues" evidence="1">
    <location>
        <begin position="214"/>
        <end position="227"/>
    </location>
</feature>
<feature type="compositionally biased region" description="Polar residues" evidence="1">
    <location>
        <begin position="129"/>
        <end position="138"/>
    </location>
</feature>